<dbReference type="EMBL" id="DVIQ01000023">
    <property type="protein sequence ID" value="HIS30797.1"/>
    <property type="molecule type" value="Genomic_DNA"/>
</dbReference>
<dbReference type="Pfam" id="PF02698">
    <property type="entry name" value="DUF218"/>
    <property type="match status" value="1"/>
</dbReference>
<comment type="caution">
    <text evidence="2">The sequence shown here is derived from an EMBL/GenBank/DDBJ whole genome shotgun (WGS) entry which is preliminary data.</text>
</comment>
<dbReference type="InterPro" id="IPR051599">
    <property type="entry name" value="Cell_Envelope_Assoc"/>
</dbReference>
<sequence length="254" mass="28249">MHKKIADCINLLGAFCGKRDVPALTPEALWDTFHIRRADVMVLFGGSILAGGDVLAEAMRQQAAASYIIVGGEGHTTEALRVLTHREYPEISTAGRPEAEIFAAYLRQRYGLAPDFLECCSTNCGNNITFLLRLLEERQIPSQSVILCQDATMQRRMEAGMRKYAPEKTVISYAAYQAHVKEENGRLSFSSPIHGMWDMEHYISLLMGEILRLTDNAQGYGPLGKGFIAHVDVPASVAEAYDYLKKHYGDFTRG</sequence>
<dbReference type="Gene3D" id="1.10.3620.10">
    <property type="entry name" value="YdcF like domain"/>
    <property type="match status" value="1"/>
</dbReference>
<organism evidence="2 3">
    <name type="scientific">Candidatus Limivivens intestinipullorum</name>
    <dbReference type="NCBI Taxonomy" id="2840858"/>
    <lineage>
        <taxon>Bacteria</taxon>
        <taxon>Bacillati</taxon>
        <taxon>Bacillota</taxon>
        <taxon>Clostridia</taxon>
        <taxon>Lachnospirales</taxon>
        <taxon>Lachnospiraceae</taxon>
        <taxon>Lachnospiraceae incertae sedis</taxon>
        <taxon>Candidatus Limivivens</taxon>
    </lineage>
</organism>
<dbReference type="InterPro" id="IPR014729">
    <property type="entry name" value="Rossmann-like_a/b/a_fold"/>
</dbReference>
<reference evidence="2" key="1">
    <citation type="submission" date="2020-10" db="EMBL/GenBank/DDBJ databases">
        <authorList>
            <person name="Gilroy R."/>
        </authorList>
    </citation>
    <scope>NUCLEOTIDE SEQUENCE</scope>
    <source>
        <strain evidence="2">CHK190-19873</strain>
    </source>
</reference>
<dbReference type="GO" id="GO:0005886">
    <property type="term" value="C:plasma membrane"/>
    <property type="evidence" value="ECO:0007669"/>
    <property type="project" value="TreeGrafter"/>
</dbReference>
<proteinExistence type="predicted"/>
<feature type="domain" description="DUF218" evidence="1">
    <location>
        <begin position="39"/>
        <end position="175"/>
    </location>
</feature>
<evidence type="ECO:0000313" key="2">
    <source>
        <dbReference type="EMBL" id="HIS30797.1"/>
    </source>
</evidence>
<dbReference type="PANTHER" id="PTHR30336:SF20">
    <property type="entry name" value="DUF218 DOMAIN-CONTAINING PROTEIN"/>
    <property type="match status" value="1"/>
</dbReference>
<dbReference type="AlphaFoldDB" id="A0A9D1JJB0"/>
<name>A0A9D1JJB0_9FIRM</name>
<evidence type="ECO:0000313" key="3">
    <source>
        <dbReference type="Proteomes" id="UP000823935"/>
    </source>
</evidence>
<dbReference type="PANTHER" id="PTHR30336">
    <property type="entry name" value="INNER MEMBRANE PROTEIN, PROBABLE PERMEASE"/>
    <property type="match status" value="1"/>
</dbReference>
<reference evidence="2" key="2">
    <citation type="journal article" date="2021" name="PeerJ">
        <title>Extensive microbial diversity within the chicken gut microbiome revealed by metagenomics and culture.</title>
        <authorList>
            <person name="Gilroy R."/>
            <person name="Ravi A."/>
            <person name="Getino M."/>
            <person name="Pursley I."/>
            <person name="Horton D.L."/>
            <person name="Alikhan N.F."/>
            <person name="Baker D."/>
            <person name="Gharbi K."/>
            <person name="Hall N."/>
            <person name="Watson M."/>
            <person name="Adriaenssens E.M."/>
            <person name="Foster-Nyarko E."/>
            <person name="Jarju S."/>
            <person name="Secka A."/>
            <person name="Antonio M."/>
            <person name="Oren A."/>
            <person name="Chaudhuri R.R."/>
            <person name="La Ragione R."/>
            <person name="Hildebrand F."/>
            <person name="Pallen M.J."/>
        </authorList>
    </citation>
    <scope>NUCLEOTIDE SEQUENCE</scope>
    <source>
        <strain evidence="2">CHK190-19873</strain>
    </source>
</reference>
<protein>
    <submittedName>
        <fullName evidence="2">YdcF family protein</fullName>
    </submittedName>
</protein>
<accession>A0A9D1JJB0</accession>
<gene>
    <name evidence="2" type="ORF">IAB44_04490</name>
</gene>
<dbReference type="InterPro" id="IPR003848">
    <property type="entry name" value="DUF218"/>
</dbReference>
<evidence type="ECO:0000259" key="1">
    <source>
        <dbReference type="Pfam" id="PF02698"/>
    </source>
</evidence>
<dbReference type="Proteomes" id="UP000823935">
    <property type="component" value="Unassembled WGS sequence"/>
</dbReference>
<dbReference type="Gene3D" id="3.40.50.620">
    <property type="entry name" value="HUPs"/>
    <property type="match status" value="1"/>
</dbReference>